<evidence type="ECO:0000256" key="2">
    <source>
        <dbReference type="SAM" id="SignalP"/>
    </source>
</evidence>
<comment type="caution">
    <text evidence="3">The sequence shown here is derived from an EMBL/GenBank/DDBJ whole genome shotgun (WGS) entry which is preliminary data.</text>
</comment>
<organism evidence="3 4">
    <name type="scientific">Conoideocrella luteorostrata</name>
    <dbReference type="NCBI Taxonomy" id="1105319"/>
    <lineage>
        <taxon>Eukaryota</taxon>
        <taxon>Fungi</taxon>
        <taxon>Dikarya</taxon>
        <taxon>Ascomycota</taxon>
        <taxon>Pezizomycotina</taxon>
        <taxon>Sordariomycetes</taxon>
        <taxon>Hypocreomycetidae</taxon>
        <taxon>Hypocreales</taxon>
        <taxon>Clavicipitaceae</taxon>
        <taxon>Conoideocrella</taxon>
    </lineage>
</organism>
<evidence type="ECO:0000313" key="3">
    <source>
        <dbReference type="EMBL" id="KAK2616932.1"/>
    </source>
</evidence>
<protein>
    <recommendedName>
        <fullName evidence="5">Cell surface protein (Mas1)</fullName>
    </recommendedName>
</protein>
<name>A0AAJ0D1F8_9HYPO</name>
<feature type="signal peptide" evidence="2">
    <location>
        <begin position="1"/>
        <end position="16"/>
    </location>
</feature>
<keyword evidence="2" id="KW-0732">Signal</keyword>
<evidence type="ECO:0000256" key="1">
    <source>
        <dbReference type="SAM" id="MobiDB-lite"/>
    </source>
</evidence>
<feature type="compositionally biased region" description="Basic and acidic residues" evidence="1">
    <location>
        <begin position="106"/>
        <end position="132"/>
    </location>
</feature>
<gene>
    <name evidence="3" type="ORF">QQS21_000020</name>
</gene>
<dbReference type="Pfam" id="PF11327">
    <property type="entry name" value="Egh16-like"/>
    <property type="match status" value="1"/>
</dbReference>
<keyword evidence="4" id="KW-1185">Reference proteome</keyword>
<proteinExistence type="predicted"/>
<feature type="region of interest" description="Disordered" evidence="1">
    <location>
        <begin position="97"/>
        <end position="132"/>
    </location>
</feature>
<dbReference type="PANTHER" id="PTHR34618:SF1">
    <property type="entry name" value="SECRETED PROTEIN"/>
    <property type="match status" value="1"/>
</dbReference>
<sequence>MSRLLAYLAFAAGVSAHGLILMTRGANGVIAPGACVLDGTPRDCVVNACGSQADTGIIRDAEINRGKYGPLGWTQGGGNCKADAVISEYMGVGTAPTYKGGSNPTGKEDDLKSFGIQSREEHSDERRAERREENRIVARQNRGGNSIFSLPVIGVAGVGGNRTMYSVETIVGDYAGQGKTDGLPTTNDNGEIELVYRQVRVSALFSSLPRETNIADLKVNEDGAGPLTAAVDPSSAGTNYKAFQSAKITQNVPGDGFVGLSVATNTNFPIRVQVPDGTVCEGKVAGLDNVCFVRVRNQAFAGPFGGAGFFTQSATARKRAVAYRRRSMSN</sequence>
<dbReference type="EMBL" id="JASWJB010000001">
    <property type="protein sequence ID" value="KAK2616932.1"/>
    <property type="molecule type" value="Genomic_DNA"/>
</dbReference>
<feature type="chain" id="PRO_5042491527" description="Cell surface protein (Mas1)" evidence="2">
    <location>
        <begin position="17"/>
        <end position="330"/>
    </location>
</feature>
<dbReference type="InterPro" id="IPR021476">
    <property type="entry name" value="Egh16-like"/>
</dbReference>
<dbReference type="Proteomes" id="UP001251528">
    <property type="component" value="Unassembled WGS sequence"/>
</dbReference>
<accession>A0AAJ0D1F8</accession>
<evidence type="ECO:0000313" key="4">
    <source>
        <dbReference type="Proteomes" id="UP001251528"/>
    </source>
</evidence>
<dbReference type="AlphaFoldDB" id="A0AAJ0D1F8"/>
<dbReference type="PANTHER" id="PTHR34618">
    <property type="entry name" value="SURFACE PROTEIN MAS1, PUTATIVE-RELATED"/>
    <property type="match status" value="1"/>
</dbReference>
<reference evidence="3" key="1">
    <citation type="submission" date="2023-06" db="EMBL/GenBank/DDBJ databases">
        <title>Conoideocrella luteorostrata (Hypocreales: Clavicipitaceae), a potential biocontrol fungus for elongate hemlock scale in United States Christmas tree production areas.</title>
        <authorList>
            <person name="Barrett H."/>
            <person name="Lovett B."/>
            <person name="Macias A.M."/>
            <person name="Stajich J.E."/>
            <person name="Kasson M.T."/>
        </authorList>
    </citation>
    <scope>NUCLEOTIDE SEQUENCE</scope>
    <source>
        <strain evidence="3">ARSEF 14590</strain>
    </source>
</reference>
<evidence type="ECO:0008006" key="5">
    <source>
        <dbReference type="Google" id="ProtNLM"/>
    </source>
</evidence>